<feature type="domain" description="RING-type" evidence="17">
    <location>
        <begin position="822"/>
        <end position="860"/>
    </location>
</feature>
<dbReference type="OrthoDB" id="10266039at2759"/>
<evidence type="ECO:0000256" key="6">
    <source>
        <dbReference type="ARBA" id="ARBA00022723"/>
    </source>
</evidence>
<evidence type="ECO:0000256" key="9">
    <source>
        <dbReference type="ARBA" id="ARBA00022833"/>
    </source>
</evidence>
<dbReference type="GO" id="GO:0005634">
    <property type="term" value="C:nucleus"/>
    <property type="evidence" value="ECO:0007669"/>
    <property type="project" value="UniProtKB-SubCell"/>
</dbReference>
<dbReference type="CDD" id="cd16499">
    <property type="entry name" value="RING-HC_Bre1-like"/>
    <property type="match status" value="1"/>
</dbReference>
<dbReference type="GO" id="GO:0016567">
    <property type="term" value="P:protein ubiquitination"/>
    <property type="evidence" value="ECO:0007669"/>
    <property type="project" value="UniProtKB-UniRule"/>
</dbReference>
<comment type="catalytic activity">
    <reaction evidence="1 14">
        <text>S-ubiquitinyl-[E2 ubiquitin-conjugating enzyme]-L-cysteine + [acceptor protein]-L-lysine = [E2 ubiquitin-conjugating enzyme]-L-cysteine + N(6)-ubiquitinyl-[acceptor protein]-L-lysine.</text>
        <dbReference type="EC" id="2.3.2.27"/>
    </reaction>
</comment>
<dbReference type="Pfam" id="PF00097">
    <property type="entry name" value="zf-C3HC4"/>
    <property type="match status" value="1"/>
</dbReference>
<feature type="coiled-coil region" evidence="15">
    <location>
        <begin position="241"/>
        <end position="341"/>
    </location>
</feature>
<dbReference type="InterPro" id="IPR001841">
    <property type="entry name" value="Znf_RING"/>
</dbReference>
<comment type="similarity">
    <text evidence="4 14">Belongs to the BRE1 family.</text>
</comment>
<evidence type="ECO:0000256" key="11">
    <source>
        <dbReference type="ARBA" id="ARBA00023054"/>
    </source>
</evidence>
<dbReference type="PANTHER" id="PTHR23163">
    <property type="entry name" value="RING FINGER PROTEIN-RELATED"/>
    <property type="match status" value="1"/>
</dbReference>
<evidence type="ECO:0000256" key="10">
    <source>
        <dbReference type="ARBA" id="ARBA00022853"/>
    </source>
</evidence>
<gene>
    <name evidence="18" type="ORF">CEURO_LOCUS12823</name>
</gene>
<evidence type="ECO:0000313" key="18">
    <source>
        <dbReference type="EMBL" id="CAH9094606.1"/>
    </source>
</evidence>
<name>A0A9P0ZD13_CUSEU</name>
<evidence type="ECO:0000256" key="8">
    <source>
        <dbReference type="ARBA" id="ARBA00022786"/>
    </source>
</evidence>
<dbReference type="Gene3D" id="3.30.40.10">
    <property type="entry name" value="Zinc/RING finger domain, C3HC4 (zinc finger)"/>
    <property type="match status" value="1"/>
</dbReference>
<dbReference type="AlphaFoldDB" id="A0A9P0ZD13"/>
<keyword evidence="8 14" id="KW-0833">Ubl conjugation pathway</keyword>
<comment type="caution">
    <text evidence="18">The sequence shown here is derived from an EMBL/GenBank/DDBJ whole genome shotgun (WGS) entry which is preliminary data.</text>
</comment>
<proteinExistence type="inferred from homology"/>
<evidence type="ECO:0000256" key="5">
    <source>
        <dbReference type="ARBA" id="ARBA00022679"/>
    </source>
</evidence>
<evidence type="ECO:0000256" key="12">
    <source>
        <dbReference type="ARBA" id="ARBA00023242"/>
    </source>
</evidence>
<feature type="region of interest" description="Disordered" evidence="16">
    <location>
        <begin position="1"/>
        <end position="38"/>
    </location>
</feature>
<evidence type="ECO:0000256" key="16">
    <source>
        <dbReference type="SAM" id="MobiDB-lite"/>
    </source>
</evidence>
<dbReference type="InterPro" id="IPR018957">
    <property type="entry name" value="Znf_C3HC4_RING-type"/>
</dbReference>
<dbReference type="InterPro" id="IPR017907">
    <property type="entry name" value="Znf_RING_CS"/>
</dbReference>
<evidence type="ECO:0000256" key="1">
    <source>
        <dbReference type="ARBA" id="ARBA00000900"/>
    </source>
</evidence>
<dbReference type="GO" id="GO:0033503">
    <property type="term" value="C:HULC complex"/>
    <property type="evidence" value="ECO:0007669"/>
    <property type="project" value="TreeGrafter"/>
</dbReference>
<accession>A0A9P0ZD13</accession>
<feature type="coiled-coil region" evidence="15">
    <location>
        <begin position="689"/>
        <end position="819"/>
    </location>
</feature>
<comment type="pathway">
    <text evidence="3 14">Protein modification; protein ubiquitination.</text>
</comment>
<sequence>MDNSASSEEPQKKRPHLSPAILSPVARHSISSSDNKQVDAADLQYQNQKLVRHLDVQKQELHDLEEKIKELQVKQAAYDDILISINQLWNKVDDDLILLGAKIETDQTPLQRLSHVDHSRDSIPSCPVEDIFLCRILNKDSIQSGGHSVLIADVKEALDFRRSYTMELMTSLENAFDAQSSKFKEVTNVLDVKPSLADVITLSSKIYDAMKDEACILQLLIHALHQRHQEYAKAIEIDEQNPKDQSELKRLEGELEESMAELEESRRKLVNLKMQKEAASAREPPVLGSVDGNAYRTRSVQELKDAIEETKVLAEDRLVELQDAQDDNSVLLKQLQDLKADQRDDKFVYSSRAYTILIDQLHYWRAQVERYKELVEYPQADRSLIAWRDKELTVKAESVDGVHKFINDSELKIEELEHELQGCIIENNELAVKMEEALQDSGRNDVKSEFQVMASALSKEKGMMRAQLNRWKDAAQESLSLREEEQTLKTSLENKITEQKDLSDKCAQNFGVIKSLKTLVEKMQQEQEERKIILDMHSQQIYDNRNVMEIQESERRAHLQAEFLRNALDEHGLELRVKSANEAEAACQHRLSTAESELAQLRAELEASDRDLFELREAFKMKEGEAETCISEIETIGQAYEDMQNQNQHLLQMMAERDELNIKLVSTSVKTKQSQSLLLSERHALAKQLQQSKTTLTSLKLKVAQSEEQMKGYIMEALCSTEEDRQEIVSLESMKWELMDAEKELKWLKSSVSSSQKEYDQIKRKIDQIQTELVTERIEKTKLDEERTDLNRIVAELTSETVEAAVQRLQEEINDCKAIIKCGVCSDRPKEVVIVKCYHLFCNQCIQRNLELRHRKCPGCGTAFGQNDVKRVKI</sequence>
<reference evidence="18" key="1">
    <citation type="submission" date="2022-07" db="EMBL/GenBank/DDBJ databases">
        <authorList>
            <person name="Macas J."/>
            <person name="Novak P."/>
            <person name="Neumann P."/>
        </authorList>
    </citation>
    <scope>NUCLEOTIDE SEQUENCE</scope>
</reference>
<dbReference type="GO" id="GO:0008270">
    <property type="term" value="F:zinc ion binding"/>
    <property type="evidence" value="ECO:0007669"/>
    <property type="project" value="UniProtKB-KW"/>
</dbReference>
<feature type="coiled-coil region" evidence="15">
    <location>
        <begin position="47"/>
        <end position="81"/>
    </location>
</feature>
<organism evidence="18 19">
    <name type="scientific">Cuscuta europaea</name>
    <name type="common">European dodder</name>
    <dbReference type="NCBI Taxonomy" id="41803"/>
    <lineage>
        <taxon>Eukaryota</taxon>
        <taxon>Viridiplantae</taxon>
        <taxon>Streptophyta</taxon>
        <taxon>Embryophyta</taxon>
        <taxon>Tracheophyta</taxon>
        <taxon>Spermatophyta</taxon>
        <taxon>Magnoliopsida</taxon>
        <taxon>eudicotyledons</taxon>
        <taxon>Gunneridae</taxon>
        <taxon>Pentapetalae</taxon>
        <taxon>asterids</taxon>
        <taxon>lamiids</taxon>
        <taxon>Solanales</taxon>
        <taxon>Convolvulaceae</taxon>
        <taxon>Cuscuteae</taxon>
        <taxon>Cuscuta</taxon>
        <taxon>Cuscuta subgen. Cuscuta</taxon>
    </lineage>
</organism>
<dbReference type="InterPro" id="IPR013083">
    <property type="entry name" value="Znf_RING/FYVE/PHD"/>
</dbReference>
<dbReference type="GO" id="GO:0006325">
    <property type="term" value="P:chromatin organization"/>
    <property type="evidence" value="ECO:0007669"/>
    <property type="project" value="UniProtKB-KW"/>
</dbReference>
<keyword evidence="19" id="KW-1185">Reference proteome</keyword>
<evidence type="ECO:0000256" key="13">
    <source>
        <dbReference type="PROSITE-ProRule" id="PRU00175"/>
    </source>
</evidence>
<keyword evidence="5 14" id="KW-0808">Transferase</keyword>
<dbReference type="InterPro" id="IPR013956">
    <property type="entry name" value="E3_ubiquit_lig_Bre1"/>
</dbReference>
<evidence type="ECO:0000256" key="3">
    <source>
        <dbReference type="ARBA" id="ARBA00004906"/>
    </source>
</evidence>
<evidence type="ECO:0000256" key="7">
    <source>
        <dbReference type="ARBA" id="ARBA00022771"/>
    </source>
</evidence>
<protein>
    <recommendedName>
        <fullName evidence="14">E3 ubiquitin protein ligase</fullName>
        <ecNumber evidence="14">2.3.2.27</ecNumber>
    </recommendedName>
</protein>
<dbReference type="PROSITE" id="PS00518">
    <property type="entry name" value="ZF_RING_1"/>
    <property type="match status" value="1"/>
</dbReference>
<dbReference type="EC" id="2.3.2.27" evidence="14"/>
<evidence type="ECO:0000313" key="19">
    <source>
        <dbReference type="Proteomes" id="UP001152484"/>
    </source>
</evidence>
<feature type="coiled-coil region" evidence="15">
    <location>
        <begin position="406"/>
        <end position="433"/>
    </location>
</feature>
<dbReference type="SUPFAM" id="SSF57850">
    <property type="entry name" value="RING/U-box"/>
    <property type="match status" value="1"/>
</dbReference>
<evidence type="ECO:0000259" key="17">
    <source>
        <dbReference type="PROSITE" id="PS50089"/>
    </source>
</evidence>
<dbReference type="PROSITE" id="PS50089">
    <property type="entry name" value="ZF_RING_2"/>
    <property type="match status" value="1"/>
</dbReference>
<keyword evidence="11 14" id="KW-0175">Coiled coil</keyword>
<dbReference type="Proteomes" id="UP001152484">
    <property type="component" value="Unassembled WGS sequence"/>
</dbReference>
<keyword evidence="9 14" id="KW-0862">Zinc</keyword>
<dbReference type="EMBL" id="CAMAPE010000031">
    <property type="protein sequence ID" value="CAH9094606.1"/>
    <property type="molecule type" value="Genomic_DNA"/>
</dbReference>
<feature type="coiled-coil region" evidence="15">
    <location>
        <begin position="584"/>
        <end position="618"/>
    </location>
</feature>
<comment type="subcellular location">
    <subcellularLocation>
        <location evidence="2 14">Nucleus</location>
    </subcellularLocation>
</comment>
<dbReference type="SMART" id="SM00184">
    <property type="entry name" value="RING"/>
    <property type="match status" value="1"/>
</dbReference>
<evidence type="ECO:0000256" key="4">
    <source>
        <dbReference type="ARBA" id="ARBA00005555"/>
    </source>
</evidence>
<keyword evidence="10 14" id="KW-0156">Chromatin regulator</keyword>
<dbReference type="PANTHER" id="PTHR23163:SF8">
    <property type="entry name" value="E3 UBIQUITIN-PROTEIN LIGASE BRE1-LIKE 2"/>
    <property type="match status" value="1"/>
</dbReference>
<keyword evidence="7 13" id="KW-0863">Zinc-finger</keyword>
<evidence type="ECO:0000256" key="14">
    <source>
        <dbReference type="RuleBase" id="RU365038"/>
    </source>
</evidence>
<keyword evidence="12 14" id="KW-0539">Nucleus</keyword>
<keyword evidence="6 14" id="KW-0479">Metal-binding</keyword>
<evidence type="ECO:0000256" key="15">
    <source>
        <dbReference type="SAM" id="Coils"/>
    </source>
</evidence>
<evidence type="ECO:0000256" key="2">
    <source>
        <dbReference type="ARBA" id="ARBA00004123"/>
    </source>
</evidence>
<dbReference type="GO" id="GO:0061630">
    <property type="term" value="F:ubiquitin protein ligase activity"/>
    <property type="evidence" value="ECO:0007669"/>
    <property type="project" value="UniProtKB-EC"/>
</dbReference>